<reference evidence="2" key="1">
    <citation type="submission" date="2022-11" db="EMBL/GenBank/DDBJ databases">
        <authorList>
            <person name="Petersen C."/>
        </authorList>
    </citation>
    <scope>NUCLEOTIDE SEQUENCE</scope>
    <source>
        <strain evidence="2">IBT 22155</strain>
    </source>
</reference>
<name>A0A9W9GVR3_9EURO</name>
<comment type="caution">
    <text evidence="2">The sequence shown here is derived from an EMBL/GenBank/DDBJ whole genome shotgun (WGS) entry which is preliminary data.</text>
</comment>
<dbReference type="EMBL" id="JAPQKL010000005">
    <property type="protein sequence ID" value="KAJ5130962.1"/>
    <property type="molecule type" value="Genomic_DNA"/>
</dbReference>
<gene>
    <name evidence="2" type="ORF">N7515_007001</name>
</gene>
<dbReference type="AlphaFoldDB" id="A0A9W9GVR3"/>
<proteinExistence type="predicted"/>
<dbReference type="RefSeq" id="XP_056521341.1">
    <property type="nucleotide sequence ID" value="XM_056667745.1"/>
</dbReference>
<dbReference type="Proteomes" id="UP001149079">
    <property type="component" value="Unassembled WGS sequence"/>
</dbReference>
<keyword evidence="3" id="KW-1185">Reference proteome</keyword>
<reference evidence="2" key="2">
    <citation type="journal article" date="2023" name="IMA Fungus">
        <title>Comparative genomic study of the Penicillium genus elucidates a diverse pangenome and 15 lateral gene transfer events.</title>
        <authorList>
            <person name="Petersen C."/>
            <person name="Sorensen T."/>
            <person name="Nielsen M.R."/>
            <person name="Sondergaard T.E."/>
            <person name="Sorensen J.L."/>
            <person name="Fitzpatrick D.A."/>
            <person name="Frisvad J.C."/>
            <person name="Nielsen K.L."/>
        </authorList>
    </citation>
    <scope>NUCLEOTIDE SEQUENCE</scope>
    <source>
        <strain evidence="2">IBT 22155</strain>
    </source>
</reference>
<evidence type="ECO:0000256" key="1">
    <source>
        <dbReference type="SAM" id="MobiDB-lite"/>
    </source>
</evidence>
<accession>A0A9W9GVR3</accession>
<feature type="region of interest" description="Disordered" evidence="1">
    <location>
        <begin position="1"/>
        <end position="38"/>
    </location>
</feature>
<organism evidence="2 3">
    <name type="scientific">Penicillium bovifimosum</name>
    <dbReference type="NCBI Taxonomy" id="126998"/>
    <lineage>
        <taxon>Eukaryota</taxon>
        <taxon>Fungi</taxon>
        <taxon>Dikarya</taxon>
        <taxon>Ascomycota</taxon>
        <taxon>Pezizomycotina</taxon>
        <taxon>Eurotiomycetes</taxon>
        <taxon>Eurotiomycetidae</taxon>
        <taxon>Eurotiales</taxon>
        <taxon>Aspergillaceae</taxon>
        <taxon>Penicillium</taxon>
    </lineage>
</organism>
<evidence type="ECO:0000313" key="3">
    <source>
        <dbReference type="Proteomes" id="UP001149079"/>
    </source>
</evidence>
<dbReference type="GeneID" id="81406915"/>
<feature type="compositionally biased region" description="Polar residues" evidence="1">
    <location>
        <begin position="16"/>
        <end position="28"/>
    </location>
</feature>
<sequence>MCPNDGLGDGEAMSRGLSSLGGNFSNEHGFTRTVEGTKHESKVAGWKGRWDKGDARITPYM</sequence>
<evidence type="ECO:0000313" key="2">
    <source>
        <dbReference type="EMBL" id="KAJ5130962.1"/>
    </source>
</evidence>
<protein>
    <submittedName>
        <fullName evidence="2">Uncharacterized protein</fullName>
    </submittedName>
</protein>